<dbReference type="AlphaFoldDB" id="A0A4Y2FRP6"/>
<dbReference type="EMBL" id="BGPR01096910">
    <property type="protein sequence ID" value="GBM43687.1"/>
    <property type="molecule type" value="Genomic_DNA"/>
</dbReference>
<reference evidence="3 4" key="1">
    <citation type="journal article" date="2019" name="Sci. Rep.">
        <title>Orb-weaving spider Araneus ventricosus genome elucidates the spidroin gene catalogue.</title>
        <authorList>
            <person name="Kono N."/>
            <person name="Nakamura H."/>
            <person name="Ohtoshi R."/>
            <person name="Moran D.A.P."/>
            <person name="Shinohara A."/>
            <person name="Yoshida Y."/>
            <person name="Fujiwara M."/>
            <person name="Mori M."/>
            <person name="Tomita M."/>
            <person name="Arakawa K."/>
        </authorList>
    </citation>
    <scope>NUCLEOTIDE SEQUENCE [LARGE SCALE GENOMIC DNA]</scope>
</reference>
<evidence type="ECO:0000313" key="2">
    <source>
        <dbReference type="EMBL" id="GBM42778.1"/>
    </source>
</evidence>
<comment type="caution">
    <text evidence="3">The sequence shown here is derived from an EMBL/GenBank/DDBJ whole genome shotgun (WGS) entry which is preliminary data.</text>
</comment>
<evidence type="ECO:0000313" key="4">
    <source>
        <dbReference type="Proteomes" id="UP000499080"/>
    </source>
</evidence>
<evidence type="ECO:0000313" key="3">
    <source>
        <dbReference type="EMBL" id="GBM43687.1"/>
    </source>
</evidence>
<protein>
    <submittedName>
        <fullName evidence="3">Uncharacterized protein</fullName>
    </submittedName>
</protein>
<evidence type="ECO:0000313" key="1">
    <source>
        <dbReference type="EMBL" id="GBM42699.1"/>
    </source>
</evidence>
<proteinExistence type="predicted"/>
<accession>A0A4Y2FRP6</accession>
<name>A0A4Y2FRP6_ARAVE</name>
<gene>
    <name evidence="1" type="ORF">AVEN_192533_1</name>
    <name evidence="2" type="ORF">AVEN_3874_1</name>
    <name evidence="3" type="ORF">AVEN_49786_1</name>
</gene>
<dbReference type="EMBL" id="BGPR01096640">
    <property type="protein sequence ID" value="GBM42778.1"/>
    <property type="molecule type" value="Genomic_DNA"/>
</dbReference>
<dbReference type="EMBL" id="BGPR01096619">
    <property type="protein sequence ID" value="GBM42699.1"/>
    <property type="molecule type" value="Genomic_DNA"/>
</dbReference>
<dbReference type="Proteomes" id="UP000499080">
    <property type="component" value="Unassembled WGS sequence"/>
</dbReference>
<sequence length="138" mass="15610">MSSEFLNGVLLTTVSPPPGGTTSTQMRSRRLNLTVEKRVKLDVTSVGTLHRKELEDFLSSPIVNALKLNYIPCVPLRIILYLFCRFEAFKYSSSGSERTNLNVSVFHRSSSLIKFDVRISRNILSKLKSIENSLKEQC</sequence>
<organism evidence="3 4">
    <name type="scientific">Araneus ventricosus</name>
    <name type="common">Orbweaver spider</name>
    <name type="synonym">Epeira ventricosa</name>
    <dbReference type="NCBI Taxonomy" id="182803"/>
    <lineage>
        <taxon>Eukaryota</taxon>
        <taxon>Metazoa</taxon>
        <taxon>Ecdysozoa</taxon>
        <taxon>Arthropoda</taxon>
        <taxon>Chelicerata</taxon>
        <taxon>Arachnida</taxon>
        <taxon>Araneae</taxon>
        <taxon>Araneomorphae</taxon>
        <taxon>Entelegynae</taxon>
        <taxon>Araneoidea</taxon>
        <taxon>Araneidae</taxon>
        <taxon>Araneus</taxon>
    </lineage>
</organism>
<keyword evidence="4" id="KW-1185">Reference proteome</keyword>